<organism evidence="6">
    <name type="scientific">Corethron hystrix</name>
    <dbReference type="NCBI Taxonomy" id="216773"/>
    <lineage>
        <taxon>Eukaryota</taxon>
        <taxon>Sar</taxon>
        <taxon>Stramenopiles</taxon>
        <taxon>Ochrophyta</taxon>
        <taxon>Bacillariophyta</taxon>
        <taxon>Coscinodiscophyceae</taxon>
        <taxon>Corethrophycidae</taxon>
        <taxon>Corethrales</taxon>
        <taxon>Corethraceae</taxon>
        <taxon>Corethron</taxon>
    </lineage>
</organism>
<dbReference type="GO" id="GO:0006633">
    <property type="term" value="P:fatty acid biosynthetic process"/>
    <property type="evidence" value="ECO:0007669"/>
    <property type="project" value="InterPro"/>
</dbReference>
<dbReference type="SUPFAM" id="SSF53901">
    <property type="entry name" value="Thiolase-like"/>
    <property type="match status" value="2"/>
</dbReference>
<feature type="domain" description="Hydroxymethylglutaryl-coenzyme A synthase C-terminal" evidence="4">
    <location>
        <begin position="29"/>
        <end position="104"/>
    </location>
</feature>
<sequence>MCCIFLWSIFFFPCVFTYSSPYLSRETKQQRFTISKMSDILSLSSRLASRELVHPGELDYALECRARMHRAGARYSPVYPRDRMFPGTYYLNGINSDWLRTYGRTPVDHVPQPLMPPQGETNASQQYVTLAPPIVIRLARKIEVSTPVTGMLSVMASKSDLPTSSRRRIACVITGVAAGLPGKDGPVFRSNNLTRLIEGDQCIGQISGSIRAAMMDKNIVQLVKEKDGTRVRKPVNTEADGIKLAAQLGDLNLSKDYGIPPGLAETMDLAAQVAVASGLEALKNARLLTGRTGDPNEWSLPEQYRDSTGVVYASSFPAMDAAVGEVMRFLQSKTVGAAAAERLVTGLRNRLVRASPDRVLGDDDEAALARLLARAREADGGGGISDEAVERSTYEFDRKFLFRVLVLGNAQLAQIAGCRGPNTQTNAACAGTTQAIAMAQDMLISGRAQRVVVVAGDNASGDTLIPWLGSGFRVLGAATTKGVVKEAAVPFDKRRSGMLLGAGGIGMVLETEDSAQLRMEKYPDNKDIIKARLLATQYSNSAFHGAALCRKHIASELKRFLTDVEVIHGINKSEIATHGVYLSHETSTHASAAQSCSGNEITALRDAFGDKLTSKILIVNTKGFTGHPMGVSFEDVAAVEILLRQRVPPVVNYKEKDEYLGTIKLSKGGAYACRYALRFAAGFGSQVVFALYATTKE</sequence>
<dbReference type="AlphaFoldDB" id="A0A7S1B9C4"/>
<dbReference type="GO" id="GO:0004315">
    <property type="term" value="F:3-oxoacyl-[acyl-carrier-protein] synthase activity"/>
    <property type="evidence" value="ECO:0007669"/>
    <property type="project" value="UniProtKB-EC"/>
</dbReference>
<evidence type="ECO:0000256" key="2">
    <source>
        <dbReference type="ARBA" id="ARBA00022679"/>
    </source>
</evidence>
<protein>
    <recommendedName>
        <fullName evidence="1">beta-ketoacyl-[acyl-carrier-protein] synthase I</fullName>
        <ecNumber evidence="1">2.3.1.41</ecNumber>
    </recommendedName>
</protein>
<evidence type="ECO:0000256" key="3">
    <source>
        <dbReference type="SAM" id="SignalP"/>
    </source>
</evidence>
<feature type="domain" description="Beta-ketoacyl-[acyl-carrier-protein] synthase III N-terminal" evidence="5">
    <location>
        <begin position="426"/>
        <end position="461"/>
    </location>
</feature>
<name>A0A7S1B9C4_9STRA</name>
<dbReference type="Pfam" id="PF08545">
    <property type="entry name" value="ACP_syn_III"/>
    <property type="match status" value="1"/>
</dbReference>
<dbReference type="GO" id="GO:0004421">
    <property type="term" value="F:hydroxymethylglutaryl-CoA synthase activity"/>
    <property type="evidence" value="ECO:0007669"/>
    <property type="project" value="InterPro"/>
</dbReference>
<evidence type="ECO:0000313" key="6">
    <source>
        <dbReference type="EMBL" id="CAD8878008.1"/>
    </source>
</evidence>
<dbReference type="Gene3D" id="3.40.47.10">
    <property type="match status" value="3"/>
</dbReference>
<dbReference type="EMBL" id="HBFR01007216">
    <property type="protein sequence ID" value="CAD8878008.1"/>
    <property type="molecule type" value="Transcribed_RNA"/>
</dbReference>
<keyword evidence="2" id="KW-0808">Transferase</keyword>
<evidence type="ECO:0000256" key="1">
    <source>
        <dbReference type="ARBA" id="ARBA00013191"/>
    </source>
</evidence>
<accession>A0A7S1B9C4</accession>
<feature type="signal peptide" evidence="3">
    <location>
        <begin position="1"/>
        <end position="17"/>
    </location>
</feature>
<gene>
    <name evidence="6" type="ORF">CHYS00102_LOCUS5192</name>
</gene>
<feature type="chain" id="PRO_5030616241" description="beta-ketoacyl-[acyl-carrier-protein] synthase I" evidence="3">
    <location>
        <begin position="18"/>
        <end position="697"/>
    </location>
</feature>
<dbReference type="InterPro" id="IPR013746">
    <property type="entry name" value="HMG_CoA_synt_C_dom"/>
</dbReference>
<dbReference type="InterPro" id="IPR016039">
    <property type="entry name" value="Thiolase-like"/>
</dbReference>
<dbReference type="Pfam" id="PF08540">
    <property type="entry name" value="HMG_CoA_synt_C"/>
    <property type="match status" value="1"/>
</dbReference>
<evidence type="ECO:0000259" key="4">
    <source>
        <dbReference type="Pfam" id="PF08540"/>
    </source>
</evidence>
<dbReference type="PANTHER" id="PTHR11712">
    <property type="entry name" value="POLYKETIDE SYNTHASE-RELATED"/>
    <property type="match status" value="1"/>
</dbReference>
<evidence type="ECO:0000259" key="5">
    <source>
        <dbReference type="Pfam" id="PF08545"/>
    </source>
</evidence>
<dbReference type="GO" id="GO:0005739">
    <property type="term" value="C:mitochondrion"/>
    <property type="evidence" value="ECO:0007669"/>
    <property type="project" value="TreeGrafter"/>
</dbReference>
<dbReference type="InterPro" id="IPR000794">
    <property type="entry name" value="Beta-ketoacyl_synthase"/>
</dbReference>
<proteinExistence type="predicted"/>
<dbReference type="EC" id="2.3.1.41" evidence="1"/>
<dbReference type="InterPro" id="IPR013751">
    <property type="entry name" value="ACP_syn_III_N"/>
</dbReference>
<reference evidence="6" key="1">
    <citation type="submission" date="2021-01" db="EMBL/GenBank/DDBJ databases">
        <authorList>
            <person name="Corre E."/>
            <person name="Pelletier E."/>
            <person name="Niang G."/>
            <person name="Scheremetjew M."/>
            <person name="Finn R."/>
            <person name="Kale V."/>
            <person name="Holt S."/>
            <person name="Cochrane G."/>
            <person name="Meng A."/>
            <person name="Brown T."/>
            <person name="Cohen L."/>
        </authorList>
    </citation>
    <scope>NUCLEOTIDE SEQUENCE</scope>
    <source>
        <strain evidence="6">308</strain>
    </source>
</reference>
<dbReference type="GO" id="GO:0006084">
    <property type="term" value="P:acetyl-CoA metabolic process"/>
    <property type="evidence" value="ECO:0007669"/>
    <property type="project" value="InterPro"/>
</dbReference>
<keyword evidence="3" id="KW-0732">Signal</keyword>
<dbReference type="PANTHER" id="PTHR11712:SF336">
    <property type="entry name" value="3-OXOACYL-[ACYL-CARRIER-PROTEIN] SYNTHASE, MITOCHONDRIAL"/>
    <property type="match status" value="1"/>
</dbReference>
<dbReference type="GO" id="GO:0010142">
    <property type="term" value="P:farnesyl diphosphate biosynthetic process, mevalonate pathway"/>
    <property type="evidence" value="ECO:0007669"/>
    <property type="project" value="InterPro"/>
</dbReference>